<dbReference type="Pfam" id="PF25817">
    <property type="entry name" value="ICE1_C"/>
    <property type="match status" value="1"/>
</dbReference>
<dbReference type="STRING" id="8005.ENSEEEP00000024465"/>
<evidence type="ECO:0000313" key="3">
    <source>
        <dbReference type="Proteomes" id="UP000314983"/>
    </source>
</evidence>
<dbReference type="GeneTree" id="ENSGT00950000183199"/>
<dbReference type="AlphaFoldDB" id="A0A4W4FK51"/>
<protein>
    <recommendedName>
        <fullName evidence="1">Little elongation complex subunit 1 C-terminal domain-containing protein</fullName>
    </recommendedName>
</protein>
<name>A0A4W4FK51_ELEEL</name>
<dbReference type="Proteomes" id="UP000314983">
    <property type="component" value="Chromosome 10"/>
</dbReference>
<keyword evidence="3" id="KW-1185">Reference proteome</keyword>
<reference evidence="2" key="3">
    <citation type="submission" date="2020-05" db="EMBL/GenBank/DDBJ databases">
        <title>Electrophorus electricus (electric eel) genome, fEleEle1, primary haplotype.</title>
        <authorList>
            <person name="Myers G."/>
            <person name="Meyer A."/>
            <person name="Fedrigo O."/>
            <person name="Formenti G."/>
            <person name="Rhie A."/>
            <person name="Tracey A."/>
            <person name="Sims Y."/>
            <person name="Jarvis E.D."/>
        </authorList>
    </citation>
    <scope>NUCLEOTIDE SEQUENCE [LARGE SCALE GENOMIC DNA]</scope>
</reference>
<reference evidence="2" key="4">
    <citation type="submission" date="2025-08" db="UniProtKB">
        <authorList>
            <consortium name="Ensembl"/>
        </authorList>
    </citation>
    <scope>IDENTIFICATION</scope>
</reference>
<organism evidence="2 3">
    <name type="scientific">Electrophorus electricus</name>
    <name type="common">Electric eel</name>
    <name type="synonym">Gymnotus electricus</name>
    <dbReference type="NCBI Taxonomy" id="8005"/>
    <lineage>
        <taxon>Eukaryota</taxon>
        <taxon>Metazoa</taxon>
        <taxon>Chordata</taxon>
        <taxon>Craniata</taxon>
        <taxon>Vertebrata</taxon>
        <taxon>Euteleostomi</taxon>
        <taxon>Actinopterygii</taxon>
        <taxon>Neopterygii</taxon>
        <taxon>Teleostei</taxon>
        <taxon>Ostariophysi</taxon>
        <taxon>Gymnotiformes</taxon>
        <taxon>Gymnotoidei</taxon>
        <taxon>Gymnotidae</taxon>
        <taxon>Electrophorus</taxon>
    </lineage>
</organism>
<reference evidence="3" key="2">
    <citation type="journal article" date="2017" name="Sci. Adv.">
        <title>A tail of two voltages: Proteomic comparison of the three electric organs of the electric eel.</title>
        <authorList>
            <person name="Traeger L.L."/>
            <person name="Sabat G."/>
            <person name="Barrett-Wilt G.A."/>
            <person name="Wells G.B."/>
            <person name="Sussman M.R."/>
        </authorList>
    </citation>
    <scope>NUCLEOTIDE SEQUENCE [LARGE SCALE GENOMIC DNA]</scope>
</reference>
<accession>A0A4W4FK51</accession>
<proteinExistence type="predicted"/>
<dbReference type="Ensembl" id="ENSEEET00000024744.2">
    <property type="protein sequence ID" value="ENSEEEP00000024465.2"/>
    <property type="gene ID" value="ENSEEEG00000011864.2"/>
</dbReference>
<feature type="domain" description="Little elongation complex subunit 1 C-terminal" evidence="1">
    <location>
        <begin position="39"/>
        <end position="228"/>
    </location>
</feature>
<sequence length="237" mass="26670">MILFLVTTWPTVMSHEGPLCKAINTVSKMKAEGEVLDYLTVYLHWDRTPSGDLNKMVTSTLKALLEDGDLTFQKHDRYGDDLCPRAWEYIFTVDLLCAHLGWKWTLENIIGKELWPVMNAWVTQPRHQQTPVRDVCVAAVLRLIGRLGQLGIKEKLCEFLQNVSKPINLFAKHGIAEGVPWEVQLSAVYAIYDLAPISPKDALDSLASWRGDTTRPVPPAVTSCITQIGSLCRQIKL</sequence>
<reference evidence="2" key="5">
    <citation type="submission" date="2025-09" db="UniProtKB">
        <authorList>
            <consortium name="Ensembl"/>
        </authorList>
    </citation>
    <scope>IDENTIFICATION</scope>
</reference>
<reference evidence="3" key="1">
    <citation type="journal article" date="2014" name="Science">
        <title>Nonhuman genetics. Genomic basis for the convergent evolution of electric organs.</title>
        <authorList>
            <person name="Gallant J.R."/>
            <person name="Traeger L.L."/>
            <person name="Volkening J.D."/>
            <person name="Moffett H."/>
            <person name="Chen P.H."/>
            <person name="Novina C.D."/>
            <person name="Phillips G.N.Jr."/>
            <person name="Anand R."/>
            <person name="Wells G.B."/>
            <person name="Pinch M."/>
            <person name="Guth R."/>
            <person name="Unguez G.A."/>
            <person name="Albert J.S."/>
            <person name="Zakon H.H."/>
            <person name="Samanta M.P."/>
            <person name="Sussman M.R."/>
        </authorList>
    </citation>
    <scope>NUCLEOTIDE SEQUENCE [LARGE SCALE GENOMIC DNA]</scope>
</reference>
<dbReference type="InterPro" id="IPR057881">
    <property type="entry name" value="ICE1_C"/>
</dbReference>
<evidence type="ECO:0000259" key="1">
    <source>
        <dbReference type="Pfam" id="PF25817"/>
    </source>
</evidence>
<evidence type="ECO:0000313" key="2">
    <source>
        <dbReference type="Ensembl" id="ENSEEEP00000024465.2"/>
    </source>
</evidence>